<evidence type="ECO:0000256" key="3">
    <source>
        <dbReference type="SAM" id="SignalP"/>
    </source>
</evidence>
<protein>
    <submittedName>
        <fullName evidence="4">Uncharacterized protein</fullName>
    </submittedName>
</protein>
<gene>
    <name evidence="4" type="ORF">CUNI_LOCUS11708</name>
</gene>
<evidence type="ECO:0000313" key="4">
    <source>
        <dbReference type="EMBL" id="CAG5126150.1"/>
    </source>
</evidence>
<keyword evidence="2" id="KW-0812">Transmembrane</keyword>
<evidence type="ECO:0000256" key="1">
    <source>
        <dbReference type="SAM" id="MobiDB-lite"/>
    </source>
</evidence>
<proteinExistence type="predicted"/>
<feature type="transmembrane region" description="Helical" evidence="2">
    <location>
        <begin position="192"/>
        <end position="212"/>
    </location>
</feature>
<feature type="chain" id="PRO_5035938539" evidence="3">
    <location>
        <begin position="23"/>
        <end position="568"/>
    </location>
</feature>
<organism evidence="4 5">
    <name type="scientific">Candidula unifasciata</name>
    <dbReference type="NCBI Taxonomy" id="100452"/>
    <lineage>
        <taxon>Eukaryota</taxon>
        <taxon>Metazoa</taxon>
        <taxon>Spiralia</taxon>
        <taxon>Lophotrochozoa</taxon>
        <taxon>Mollusca</taxon>
        <taxon>Gastropoda</taxon>
        <taxon>Heterobranchia</taxon>
        <taxon>Euthyneura</taxon>
        <taxon>Panpulmonata</taxon>
        <taxon>Eupulmonata</taxon>
        <taxon>Stylommatophora</taxon>
        <taxon>Helicina</taxon>
        <taxon>Helicoidea</taxon>
        <taxon>Geomitridae</taxon>
        <taxon>Candidula</taxon>
    </lineage>
</organism>
<sequence length="568" mass="63211">MTTVKIMLTIVLLTAVVRVTLGQLNTAQDGANANAANTIYYLDSNSDCNGPTRELFGFEATIRGNDISTTRLGPKSCVIRLRSSGQFQGMVLDIEVKAMNIQDCSTVVTIFDGDENSLQLMSFDCKSNFLMYKKRFQTTGDTATFQMKRENLNSYNFDIEIKVSPIRGGTKPGYENNFGYGYFFDKFPQQTIVAMIGGFYGLILAICVAIFIQCCCKYQKLNKQWEVQQLATIKKGAAFDTRSQASNVWSVEMKPSKGPGSQYSDYKTDPPLGKTMKRIDDGNAHVYNNVDTLQTQRLMGAEKEKPKSQYVSSNASFTEPEEDSDHFVEKVITPRVKTNRSWQRKRPPSYAEAVSDHISDPSSEEESEVSGSDSTVKKRPPSSSESRSERSGSSYTQSETESEAVSSRSSHASRDQGARAQRENRRPHHHHHGRISEDHRHRHQPELKRAAQPQPVPAAQLHMQQVPYGAYPSGQFVPVMVGPNQFQQMAMAPNFPPPGYSDEQAAVQGSHIQPTDPPVYSYLVQRGYRPLDARSGSAPSMAGSHRAGGGQLEDSDLRLDSGVEYMKR</sequence>
<feature type="region of interest" description="Disordered" evidence="1">
    <location>
        <begin position="338"/>
        <end position="454"/>
    </location>
</feature>
<comment type="caution">
    <text evidence="4">The sequence shown here is derived from an EMBL/GenBank/DDBJ whole genome shotgun (WGS) entry which is preliminary data.</text>
</comment>
<evidence type="ECO:0000313" key="5">
    <source>
        <dbReference type="Proteomes" id="UP000678393"/>
    </source>
</evidence>
<feature type="compositionally biased region" description="Basic and acidic residues" evidence="1">
    <location>
        <begin position="434"/>
        <end position="449"/>
    </location>
</feature>
<keyword evidence="3" id="KW-0732">Signal</keyword>
<feature type="region of interest" description="Disordered" evidence="1">
    <location>
        <begin position="531"/>
        <end position="568"/>
    </location>
</feature>
<accession>A0A8S3ZEE4</accession>
<dbReference type="OrthoDB" id="6144813at2759"/>
<feature type="compositionally biased region" description="Basic and acidic residues" evidence="1">
    <location>
        <begin position="555"/>
        <end position="568"/>
    </location>
</feature>
<keyword evidence="2" id="KW-0472">Membrane</keyword>
<keyword evidence="5" id="KW-1185">Reference proteome</keyword>
<dbReference type="AlphaFoldDB" id="A0A8S3ZEE4"/>
<evidence type="ECO:0000256" key="2">
    <source>
        <dbReference type="SAM" id="Phobius"/>
    </source>
</evidence>
<reference evidence="4" key="1">
    <citation type="submission" date="2021-04" db="EMBL/GenBank/DDBJ databases">
        <authorList>
            <consortium name="Molecular Ecology Group"/>
        </authorList>
    </citation>
    <scope>NUCLEOTIDE SEQUENCE</scope>
</reference>
<feature type="signal peptide" evidence="3">
    <location>
        <begin position="1"/>
        <end position="22"/>
    </location>
</feature>
<dbReference type="EMBL" id="CAJHNH020002269">
    <property type="protein sequence ID" value="CAG5126150.1"/>
    <property type="molecule type" value="Genomic_DNA"/>
</dbReference>
<feature type="region of interest" description="Disordered" evidence="1">
    <location>
        <begin position="300"/>
        <end position="326"/>
    </location>
</feature>
<name>A0A8S3ZEE4_9EUPU</name>
<dbReference type="Proteomes" id="UP000678393">
    <property type="component" value="Unassembled WGS sequence"/>
</dbReference>
<feature type="compositionally biased region" description="Basic and acidic residues" evidence="1">
    <location>
        <begin position="412"/>
        <end position="424"/>
    </location>
</feature>
<keyword evidence="2" id="KW-1133">Transmembrane helix</keyword>